<protein>
    <submittedName>
        <fullName evidence="1">Uncharacterized protein</fullName>
    </submittedName>
</protein>
<sequence length="222" mass="25299">MRIIDKFRTYVLHRSSAAEKLSKYELTLNLVKVRQAKNEDKINRPCIAKKPDTKCFNSESEKKFYLEKIKKNPLNVIQHSFGDKIDSNSVEKVNLSENDLLHSIADFLDLSPENIKVNDGELLFKWDAFGECKESKLYPSYAALRQLTSKFNLSFTQADELLEDPVIKSLIGSSIIKPMYKFPSGTFFSANLEGDYIRLSANRSVLVSNHIKDGIVTKPLDT</sequence>
<dbReference type="EMBL" id="AFWF01000013">
    <property type="protein sequence ID" value="EGU48125.1"/>
    <property type="molecule type" value="Genomic_DNA"/>
</dbReference>
<proteinExistence type="predicted"/>
<evidence type="ECO:0000313" key="1">
    <source>
        <dbReference type="EMBL" id="EGU48125.1"/>
    </source>
</evidence>
<organism evidence="1 2">
    <name type="scientific">Vibrio ichthyoenteri ATCC 700023</name>
    <dbReference type="NCBI Taxonomy" id="870968"/>
    <lineage>
        <taxon>Bacteria</taxon>
        <taxon>Pseudomonadati</taxon>
        <taxon>Pseudomonadota</taxon>
        <taxon>Gammaproteobacteria</taxon>
        <taxon>Vibrionales</taxon>
        <taxon>Vibrionaceae</taxon>
        <taxon>Vibrio</taxon>
    </lineage>
</organism>
<accession>F9RXE2</accession>
<evidence type="ECO:0000313" key="2">
    <source>
        <dbReference type="Proteomes" id="UP000004605"/>
    </source>
</evidence>
<comment type="caution">
    <text evidence="1">The sequence shown here is derived from an EMBL/GenBank/DDBJ whole genome shotgun (WGS) entry which is preliminary data.</text>
</comment>
<gene>
    <name evidence="1" type="ORF">VII00023_20095</name>
</gene>
<dbReference type="Proteomes" id="UP000004605">
    <property type="component" value="Unassembled WGS sequence"/>
</dbReference>
<name>F9RXE2_9VIBR</name>
<reference evidence="1 2" key="1">
    <citation type="journal article" date="2012" name="Int. J. Syst. Evol. Microbiol.">
        <title>Vibrio caribbeanicus sp. nov., isolated from the marine sponge Scleritoderma cyanea.</title>
        <authorList>
            <person name="Hoffmann M."/>
            <person name="Monday S.R."/>
            <person name="Allard M.W."/>
            <person name="Strain E.A."/>
            <person name="Whittaker P."/>
            <person name="Naum M."/>
            <person name="McCarthy P.J."/>
            <person name="Lopez J.V."/>
            <person name="Fischer M."/>
            <person name="Brown E.W."/>
        </authorList>
    </citation>
    <scope>NUCLEOTIDE SEQUENCE [LARGE SCALE GENOMIC DNA]</scope>
    <source>
        <strain evidence="1 2">ATCC 700023</strain>
    </source>
</reference>
<dbReference type="AlphaFoldDB" id="F9RXE2"/>
<feature type="non-terminal residue" evidence="1">
    <location>
        <position position="222"/>
    </location>
</feature>
<keyword evidence="2" id="KW-1185">Reference proteome</keyword>